<dbReference type="SUPFAM" id="SSF50630">
    <property type="entry name" value="Acid proteases"/>
    <property type="match status" value="1"/>
</dbReference>
<organism evidence="1 2">
    <name type="scientific">Phytophthora megakarya</name>
    <dbReference type="NCBI Taxonomy" id="4795"/>
    <lineage>
        <taxon>Eukaryota</taxon>
        <taxon>Sar</taxon>
        <taxon>Stramenopiles</taxon>
        <taxon>Oomycota</taxon>
        <taxon>Peronosporomycetes</taxon>
        <taxon>Peronosporales</taxon>
        <taxon>Peronosporaceae</taxon>
        <taxon>Phytophthora</taxon>
    </lineage>
</organism>
<dbReference type="CDD" id="cd00303">
    <property type="entry name" value="retropepsin_like"/>
    <property type="match status" value="1"/>
</dbReference>
<proteinExistence type="predicted"/>
<gene>
    <name evidence="1" type="ORF">PHMEG_00015179</name>
</gene>
<reference evidence="2" key="1">
    <citation type="submission" date="2017-03" db="EMBL/GenBank/DDBJ databases">
        <title>Phytopthora megakarya and P. palmivora, two closely related causual agents of cacao black pod achieved similar genome size and gene model numbers by different mechanisms.</title>
        <authorList>
            <person name="Ali S."/>
            <person name="Shao J."/>
            <person name="Larry D.J."/>
            <person name="Kronmiller B."/>
            <person name="Shen D."/>
            <person name="Strem M.D."/>
            <person name="Melnick R.L."/>
            <person name="Guiltinan M.J."/>
            <person name="Tyler B.M."/>
            <person name="Meinhardt L.W."/>
            <person name="Bailey B.A."/>
        </authorList>
    </citation>
    <scope>NUCLEOTIDE SEQUENCE [LARGE SCALE GENOMIC DNA]</scope>
    <source>
        <strain evidence="2">zdho120</strain>
    </source>
</reference>
<dbReference type="GO" id="GO:0006508">
    <property type="term" value="P:proteolysis"/>
    <property type="evidence" value="ECO:0007669"/>
    <property type="project" value="InterPro"/>
</dbReference>
<evidence type="ECO:0008006" key="3">
    <source>
        <dbReference type="Google" id="ProtNLM"/>
    </source>
</evidence>
<dbReference type="AlphaFoldDB" id="A0A225W248"/>
<comment type="caution">
    <text evidence="1">The sequence shown here is derived from an EMBL/GenBank/DDBJ whole genome shotgun (WGS) entry which is preliminary data.</text>
</comment>
<evidence type="ECO:0000313" key="1">
    <source>
        <dbReference type="EMBL" id="OWZ11756.1"/>
    </source>
</evidence>
<accession>A0A225W248</accession>
<dbReference type="InterPro" id="IPR001969">
    <property type="entry name" value="Aspartic_peptidase_AS"/>
</dbReference>
<sequence length="230" mass="25307">MGNAPPQFQVFAKSTNMPDLKCGNYTFAISSLRKADEYARSDVIMTMDLHPGESRGYRKQQDPDLGLKPADQAITAEITKSKSRGYWKHHAPGKWFRQAKITGKIHNEKAILLVDTGAEVSIVDTAFASKVGCYIDSSQIQDCRQRVSNGIKNADQGSLVYFFDIWVGDLPGQEAILGMDFMVPAGIRLDLAHGSISLPDEFYSDHARIVNLGPYLRISGAPITPEDLGS</sequence>
<protein>
    <recommendedName>
        <fullName evidence="3">Peptidase A2 domain-containing protein</fullName>
    </recommendedName>
</protein>
<dbReference type="PROSITE" id="PS00141">
    <property type="entry name" value="ASP_PROTEASE"/>
    <property type="match status" value="1"/>
</dbReference>
<dbReference type="OrthoDB" id="117285at2759"/>
<dbReference type="Gene3D" id="2.40.70.10">
    <property type="entry name" value="Acid Proteases"/>
    <property type="match status" value="1"/>
</dbReference>
<dbReference type="GO" id="GO:0004190">
    <property type="term" value="F:aspartic-type endopeptidase activity"/>
    <property type="evidence" value="ECO:0007669"/>
    <property type="project" value="InterPro"/>
</dbReference>
<evidence type="ECO:0000313" key="2">
    <source>
        <dbReference type="Proteomes" id="UP000198211"/>
    </source>
</evidence>
<keyword evidence="2" id="KW-1185">Reference proteome</keyword>
<dbReference type="InterPro" id="IPR021109">
    <property type="entry name" value="Peptidase_aspartic_dom_sf"/>
</dbReference>
<dbReference type="Proteomes" id="UP000198211">
    <property type="component" value="Unassembled WGS sequence"/>
</dbReference>
<dbReference type="EMBL" id="NBNE01002036">
    <property type="protein sequence ID" value="OWZ11756.1"/>
    <property type="molecule type" value="Genomic_DNA"/>
</dbReference>
<name>A0A225W248_9STRA</name>